<keyword evidence="4" id="KW-1185">Reference proteome</keyword>
<feature type="domain" description="DHHA1" evidence="2">
    <location>
        <begin position="225"/>
        <end position="299"/>
    </location>
</feature>
<dbReference type="Pfam" id="PF02272">
    <property type="entry name" value="DHHA1"/>
    <property type="match status" value="1"/>
</dbReference>
<dbReference type="InterPro" id="IPR051319">
    <property type="entry name" value="Oligoribo/pAp-PDE_c-di-AMP_PDE"/>
</dbReference>
<dbReference type="GeneID" id="82202809"/>
<dbReference type="InterPro" id="IPR001667">
    <property type="entry name" value="DDH_dom"/>
</dbReference>
<organism evidence="3 4">
    <name type="scientific">Ileibacterium valens</name>
    <dbReference type="NCBI Taxonomy" id="1862668"/>
    <lineage>
        <taxon>Bacteria</taxon>
        <taxon>Bacillati</taxon>
        <taxon>Bacillota</taxon>
        <taxon>Erysipelotrichia</taxon>
        <taxon>Erysipelotrichales</taxon>
        <taxon>Erysipelotrichaceae</taxon>
        <taxon>Ileibacterium</taxon>
    </lineage>
</organism>
<dbReference type="InterPro" id="IPR038763">
    <property type="entry name" value="DHH_sf"/>
</dbReference>
<sequence>MAKKLQSEIEAANTITLFRHVFPDPDALGSQLGLKGFLESNYPDKKIFALGQDGQGKKMDEASDEDVKNSLAIILDSATSPRIDDDRWKTASKTIRIDHHVRVEDYGDLELVDEDATATCELIARILNELQASIPSESAQLLYEGLIADNLRFAVNKTSPDTFLAASYLVRQGVDLAKANANVFAGTYQDFVYENKVRQNAYRKNNALISVMDQHDYLSCGMDFSKAKEKVYALGNIIDIEVWALFTRMEDGIHYSASLRSRRIPIRDIAVEYDGGGHELASGIKNLSAAQVSEIAAELAERSLTAPEEEVQ</sequence>
<dbReference type="GO" id="GO:0003676">
    <property type="term" value="F:nucleic acid binding"/>
    <property type="evidence" value="ECO:0007669"/>
    <property type="project" value="InterPro"/>
</dbReference>
<dbReference type="EMBL" id="MPJW01000128">
    <property type="protein sequence ID" value="OLU39691.1"/>
    <property type="molecule type" value="Genomic_DNA"/>
</dbReference>
<dbReference type="InterPro" id="IPR003156">
    <property type="entry name" value="DHHA1_dom"/>
</dbReference>
<protein>
    <submittedName>
        <fullName evidence="3">Exopolyphosphatase</fullName>
    </submittedName>
</protein>
<accession>A0A1U7NG32</accession>
<evidence type="ECO:0000313" key="4">
    <source>
        <dbReference type="Proteomes" id="UP000186341"/>
    </source>
</evidence>
<feature type="domain" description="DDH" evidence="1">
    <location>
        <begin position="15"/>
        <end position="145"/>
    </location>
</feature>
<evidence type="ECO:0000259" key="1">
    <source>
        <dbReference type="Pfam" id="PF01368"/>
    </source>
</evidence>
<dbReference type="RefSeq" id="WP_075819392.1">
    <property type="nucleotide sequence ID" value="NZ_CAJUTZ010000015.1"/>
</dbReference>
<reference evidence="3 4" key="1">
    <citation type="submission" date="2016-11" db="EMBL/GenBank/DDBJ databases">
        <title>Description of two novel members of the family Erysipelotrichaceae: Ileibacterium lipovorans gen. nov., sp. nov. and Dubosiella newyorkensis, gen. nov., sp. nov.</title>
        <authorList>
            <person name="Cox L.M."/>
            <person name="Sohn J."/>
            <person name="Tyrrell K.L."/>
            <person name="Citron D.M."/>
            <person name="Lawson P.A."/>
            <person name="Patel N.B."/>
            <person name="Iizumi T."/>
            <person name="Perez-Perez G.I."/>
            <person name="Goldstein E.J."/>
            <person name="Blaser M.J."/>
        </authorList>
    </citation>
    <scope>NUCLEOTIDE SEQUENCE [LARGE SCALE GENOMIC DNA]</scope>
    <source>
        <strain evidence="3 4">NYU-BL-A3</strain>
    </source>
</reference>
<comment type="caution">
    <text evidence="3">The sequence shown here is derived from an EMBL/GenBank/DDBJ whole genome shotgun (WGS) entry which is preliminary data.</text>
</comment>
<dbReference type="Pfam" id="PF01368">
    <property type="entry name" value="DHH"/>
    <property type="match status" value="1"/>
</dbReference>
<evidence type="ECO:0000259" key="2">
    <source>
        <dbReference type="Pfam" id="PF02272"/>
    </source>
</evidence>
<dbReference type="Gene3D" id="3.90.1640.10">
    <property type="entry name" value="inorganic pyrophosphatase (n-terminal core)"/>
    <property type="match status" value="1"/>
</dbReference>
<proteinExistence type="predicted"/>
<dbReference type="Gene3D" id="3.10.310.30">
    <property type="match status" value="1"/>
</dbReference>
<dbReference type="SUPFAM" id="SSF64182">
    <property type="entry name" value="DHH phosphoesterases"/>
    <property type="match status" value="1"/>
</dbReference>
<name>A0A1U7NG32_9FIRM</name>
<dbReference type="Proteomes" id="UP000186341">
    <property type="component" value="Unassembled WGS sequence"/>
</dbReference>
<dbReference type="AlphaFoldDB" id="A0A1U7NG32"/>
<gene>
    <name evidence="3" type="ORF">BO222_06275</name>
</gene>
<evidence type="ECO:0000313" key="3">
    <source>
        <dbReference type="EMBL" id="OLU39691.1"/>
    </source>
</evidence>
<dbReference type="PANTHER" id="PTHR47618">
    <property type="entry name" value="BIFUNCTIONAL OLIGORIBONUCLEASE AND PAP PHOSPHATASE NRNA"/>
    <property type="match status" value="1"/>
</dbReference>
<dbReference type="PANTHER" id="PTHR47618:SF1">
    <property type="entry name" value="BIFUNCTIONAL OLIGORIBONUCLEASE AND PAP PHOSPHATASE NRNA"/>
    <property type="match status" value="1"/>
</dbReference>